<evidence type="ECO:0000313" key="2">
    <source>
        <dbReference type="Proteomes" id="UP001143856"/>
    </source>
</evidence>
<sequence length="200" mass="22002">MAIADMKREDSEYQAFAGKNLEEAVVPSVVPTPVATVKEDETSSNVDDVDLMEDDNSPTDQTDAHKCGPASKCIIALLEDLWLCSKGFAPSLSRYSPKSSTVLTRREKKSDAPRGGEMRPQDANTVHMVKNRFSRKLARLSKEPPSCNQGTWAFRQNAGNSFVLPISEVSQILGVQDTNDNDSEITYGNRMNAKCRRSSG</sequence>
<organism evidence="1 2">
    <name type="scientific">Xylaria curta</name>
    <dbReference type="NCBI Taxonomy" id="42375"/>
    <lineage>
        <taxon>Eukaryota</taxon>
        <taxon>Fungi</taxon>
        <taxon>Dikarya</taxon>
        <taxon>Ascomycota</taxon>
        <taxon>Pezizomycotina</taxon>
        <taxon>Sordariomycetes</taxon>
        <taxon>Xylariomycetidae</taxon>
        <taxon>Xylariales</taxon>
        <taxon>Xylariaceae</taxon>
        <taxon>Xylaria</taxon>
    </lineage>
</organism>
<accession>A0ACC1PFJ2</accession>
<comment type="caution">
    <text evidence="1">The sequence shown here is derived from an EMBL/GenBank/DDBJ whole genome shotgun (WGS) entry which is preliminary data.</text>
</comment>
<keyword evidence="2" id="KW-1185">Reference proteome</keyword>
<protein>
    <submittedName>
        <fullName evidence="1">Uncharacterized protein</fullName>
    </submittedName>
</protein>
<evidence type="ECO:0000313" key="1">
    <source>
        <dbReference type="EMBL" id="KAJ2990714.1"/>
    </source>
</evidence>
<name>A0ACC1PFJ2_9PEZI</name>
<gene>
    <name evidence="1" type="ORF">NUW58_g2816</name>
</gene>
<dbReference type="EMBL" id="JAPDGR010000389">
    <property type="protein sequence ID" value="KAJ2990714.1"/>
    <property type="molecule type" value="Genomic_DNA"/>
</dbReference>
<proteinExistence type="predicted"/>
<dbReference type="Proteomes" id="UP001143856">
    <property type="component" value="Unassembled WGS sequence"/>
</dbReference>
<reference evidence="1" key="1">
    <citation type="submission" date="2022-10" db="EMBL/GenBank/DDBJ databases">
        <title>Genome Sequence of Xylaria curta.</title>
        <authorList>
            <person name="Buettner E."/>
        </authorList>
    </citation>
    <scope>NUCLEOTIDE SEQUENCE</scope>
    <source>
        <strain evidence="1">Babe10</strain>
    </source>
</reference>